<dbReference type="InterPro" id="IPR006311">
    <property type="entry name" value="TAT_signal"/>
</dbReference>
<dbReference type="AlphaFoldDB" id="A0A517SEP7"/>
<dbReference type="InParanoid" id="A0A517SEP7"/>
<evidence type="ECO:0000313" key="2">
    <source>
        <dbReference type="Proteomes" id="UP000315700"/>
    </source>
</evidence>
<gene>
    <name evidence="1" type="ORF">Pan44_26240</name>
</gene>
<name>A0A517SEP7_9PLAN</name>
<reference evidence="1 2" key="1">
    <citation type="submission" date="2019-02" db="EMBL/GenBank/DDBJ databases">
        <title>Deep-cultivation of Planctomycetes and their phenomic and genomic characterization uncovers novel biology.</title>
        <authorList>
            <person name="Wiegand S."/>
            <person name="Jogler M."/>
            <person name="Boedeker C."/>
            <person name="Pinto D."/>
            <person name="Vollmers J."/>
            <person name="Rivas-Marin E."/>
            <person name="Kohn T."/>
            <person name="Peeters S.H."/>
            <person name="Heuer A."/>
            <person name="Rast P."/>
            <person name="Oberbeckmann S."/>
            <person name="Bunk B."/>
            <person name="Jeske O."/>
            <person name="Meyerdierks A."/>
            <person name="Storesund J.E."/>
            <person name="Kallscheuer N."/>
            <person name="Luecker S."/>
            <person name="Lage O.M."/>
            <person name="Pohl T."/>
            <person name="Merkel B.J."/>
            <person name="Hornburger P."/>
            <person name="Mueller R.-W."/>
            <person name="Bruemmer F."/>
            <person name="Labrenz M."/>
            <person name="Spormann A.M."/>
            <person name="Op den Camp H."/>
            <person name="Overmann J."/>
            <person name="Amann R."/>
            <person name="Jetten M.S.M."/>
            <person name="Mascher T."/>
            <person name="Medema M.H."/>
            <person name="Devos D.P."/>
            <person name="Kaster A.-K."/>
            <person name="Ovreas L."/>
            <person name="Rohde M."/>
            <person name="Galperin M.Y."/>
            <person name="Jogler C."/>
        </authorList>
    </citation>
    <scope>NUCLEOTIDE SEQUENCE [LARGE SCALE GENOMIC DNA]</scope>
    <source>
        <strain evidence="1 2">Pan44</strain>
    </source>
</reference>
<dbReference type="KEGG" id="ccos:Pan44_26240"/>
<evidence type="ECO:0008006" key="3">
    <source>
        <dbReference type="Google" id="ProtNLM"/>
    </source>
</evidence>
<organism evidence="1 2">
    <name type="scientific">Caulifigura coniformis</name>
    <dbReference type="NCBI Taxonomy" id="2527983"/>
    <lineage>
        <taxon>Bacteria</taxon>
        <taxon>Pseudomonadati</taxon>
        <taxon>Planctomycetota</taxon>
        <taxon>Planctomycetia</taxon>
        <taxon>Planctomycetales</taxon>
        <taxon>Planctomycetaceae</taxon>
        <taxon>Caulifigura</taxon>
    </lineage>
</organism>
<evidence type="ECO:0000313" key="1">
    <source>
        <dbReference type="EMBL" id="QDT54591.1"/>
    </source>
</evidence>
<protein>
    <recommendedName>
        <fullName evidence="3">Neutral/alkaline non-lysosomal ceramidase</fullName>
    </recommendedName>
</protein>
<sequence length="468" mass="50403">MSELSRRDWLSAVSAAAAAGSVPLSGLAQGAQEQGGAAKPLQISTFRVDATSPKGQPCCGGWIKPIEVVDDAQEVLGYVIQGAGKPIVVCAVDWTGIMNGAHLEFRSEVAKAVGTDPERVAVQCLHQHNAPFTCVEAQNIVSQHKDLPPLTFVDFFRATVQKVAAAAKASLAQAVPLTHIATGEADVFRVAGNRRIVQEDGTLMSMRGSASKSQIHADTTEGVIDRKLKTVAFYSGDRKVASCHYYACHPMSYYGDGRASSDFVGLARKKRQAEEPDCTHIYFSGCGGNIAAGKYNDGTHEMRPVLVRRIYDAIVASEAKLAPTPVNAIEWSAVPVQLTPDPKWDEEAILKQVADTSQSVVNRLRPTYTVAYLRRCRAGQPIIVSALHVNDATMLHLPAESFIEYQLRAQEESQGRFVACAAYGDGGPWYIPTEAAFPLGGYEVSVSWCGPTVEKELWGAASKALRLA</sequence>
<proteinExistence type="predicted"/>
<dbReference type="RefSeq" id="WP_145030435.1">
    <property type="nucleotide sequence ID" value="NZ_CP036271.1"/>
</dbReference>
<accession>A0A517SEP7</accession>
<keyword evidence="2" id="KW-1185">Reference proteome</keyword>
<dbReference type="PROSITE" id="PS51318">
    <property type="entry name" value="TAT"/>
    <property type="match status" value="1"/>
</dbReference>
<dbReference type="OrthoDB" id="233892at2"/>
<dbReference type="Proteomes" id="UP000315700">
    <property type="component" value="Chromosome"/>
</dbReference>
<dbReference type="EMBL" id="CP036271">
    <property type="protein sequence ID" value="QDT54591.1"/>
    <property type="molecule type" value="Genomic_DNA"/>
</dbReference>